<dbReference type="PROSITE" id="PS50943">
    <property type="entry name" value="HTH_CROC1"/>
    <property type="match status" value="1"/>
</dbReference>
<dbReference type="GO" id="GO:0003677">
    <property type="term" value="F:DNA binding"/>
    <property type="evidence" value="ECO:0007669"/>
    <property type="project" value="UniProtKB-KW"/>
</dbReference>
<accession>A0ABV2HDM8</accession>
<keyword evidence="7" id="KW-1185">Reference proteome</keyword>
<comment type="caution">
    <text evidence="6">The sequence shown here is derived from an EMBL/GenBank/DDBJ whole genome shotgun (WGS) entry which is preliminary data.</text>
</comment>
<proteinExistence type="inferred from homology"/>
<evidence type="ECO:0000259" key="5">
    <source>
        <dbReference type="PROSITE" id="PS50943"/>
    </source>
</evidence>
<sequence>MIDYQQPIMAKSRHLRIWVDISIISTIAWRNPEIQLAKLRRETRPSISEASSLRLRAAWLYYNQGLTQKDVAERLGISRSTVIRMLDEAVKRSEVQIWIDAGVDDCLALATQLEEAYGLDEAIVVPEARDTSAEALAGAVGLALGKFLSEVIQDNMTIGVGWGRTMTASLSSFRPPRRQGCKVVSLLGGIVAVHQTNPIDYTWRLASQFGAECYMFLAPLLVDSVKTKRALIEECGLKTIYELAEAMDLAVVSCGDIGPQSTSLSEGFISKTELDELTAAGCVCDTMFNFLDTEGCSVRHPINERVMSVDLDTLKKAKHIVLSSGGAHRAVAIRATIRRIGCNTLITDETAARELLRMAG</sequence>
<dbReference type="Pfam" id="PF04198">
    <property type="entry name" value="Sugar-bind"/>
    <property type="match status" value="1"/>
</dbReference>
<evidence type="ECO:0000256" key="2">
    <source>
        <dbReference type="ARBA" id="ARBA00023015"/>
    </source>
</evidence>
<protein>
    <submittedName>
        <fullName evidence="6">DNA-binding transcriptional regulator LsrR (DeoR family)</fullName>
    </submittedName>
</protein>
<dbReference type="InterPro" id="IPR036388">
    <property type="entry name" value="WH-like_DNA-bd_sf"/>
</dbReference>
<dbReference type="PANTHER" id="PTHR34294:SF1">
    <property type="entry name" value="TRANSCRIPTIONAL REGULATOR LSRR"/>
    <property type="match status" value="1"/>
</dbReference>
<dbReference type="Gene3D" id="1.10.10.10">
    <property type="entry name" value="Winged helix-like DNA-binding domain superfamily/Winged helix DNA-binding domain"/>
    <property type="match status" value="1"/>
</dbReference>
<evidence type="ECO:0000313" key="6">
    <source>
        <dbReference type="EMBL" id="MET3588307.1"/>
    </source>
</evidence>
<dbReference type="InterPro" id="IPR007324">
    <property type="entry name" value="Sugar-bd_dom_put"/>
</dbReference>
<dbReference type="Pfam" id="PF13384">
    <property type="entry name" value="HTH_23"/>
    <property type="match status" value="1"/>
</dbReference>
<keyword evidence="3 6" id="KW-0238">DNA-binding</keyword>
<organism evidence="6 7">
    <name type="scientific">Pseudorhizobium tarimense</name>
    <dbReference type="NCBI Taxonomy" id="1079109"/>
    <lineage>
        <taxon>Bacteria</taxon>
        <taxon>Pseudomonadati</taxon>
        <taxon>Pseudomonadota</taxon>
        <taxon>Alphaproteobacteria</taxon>
        <taxon>Hyphomicrobiales</taxon>
        <taxon>Rhizobiaceae</taxon>
        <taxon>Rhizobium/Agrobacterium group</taxon>
        <taxon>Pseudorhizobium</taxon>
    </lineage>
</organism>
<keyword evidence="2" id="KW-0805">Transcription regulation</keyword>
<keyword evidence="4" id="KW-0804">Transcription</keyword>
<evidence type="ECO:0000256" key="4">
    <source>
        <dbReference type="ARBA" id="ARBA00023163"/>
    </source>
</evidence>
<dbReference type="InterPro" id="IPR051054">
    <property type="entry name" value="SorC_transcr_regulators"/>
</dbReference>
<dbReference type="SUPFAM" id="SSF100950">
    <property type="entry name" value="NagB/RpiA/CoA transferase-like"/>
    <property type="match status" value="1"/>
</dbReference>
<comment type="similarity">
    <text evidence="1">Belongs to the SorC transcriptional regulatory family.</text>
</comment>
<dbReference type="InterPro" id="IPR001387">
    <property type="entry name" value="Cro/C1-type_HTH"/>
</dbReference>
<evidence type="ECO:0000313" key="7">
    <source>
        <dbReference type="Proteomes" id="UP001549031"/>
    </source>
</evidence>
<dbReference type="PANTHER" id="PTHR34294">
    <property type="entry name" value="TRANSCRIPTIONAL REGULATOR-RELATED"/>
    <property type="match status" value="1"/>
</dbReference>
<dbReference type="SUPFAM" id="SSF88659">
    <property type="entry name" value="Sigma3 and sigma4 domains of RNA polymerase sigma factors"/>
    <property type="match status" value="1"/>
</dbReference>
<dbReference type="EMBL" id="JBEPLJ010000023">
    <property type="protein sequence ID" value="MET3588307.1"/>
    <property type="molecule type" value="Genomic_DNA"/>
</dbReference>
<reference evidence="6 7" key="1">
    <citation type="submission" date="2024-06" db="EMBL/GenBank/DDBJ databases">
        <title>Genomic Encyclopedia of Type Strains, Phase IV (KMG-IV): sequencing the most valuable type-strain genomes for metagenomic binning, comparative biology and taxonomic classification.</title>
        <authorList>
            <person name="Goeker M."/>
        </authorList>
    </citation>
    <scope>NUCLEOTIDE SEQUENCE [LARGE SCALE GENOMIC DNA]</scope>
    <source>
        <strain evidence="6 7">DSM 105042</strain>
    </source>
</reference>
<dbReference type="Gene3D" id="3.40.50.1360">
    <property type="match status" value="1"/>
</dbReference>
<name>A0ABV2HDM8_9HYPH</name>
<feature type="domain" description="HTH cro/C1-type" evidence="5">
    <location>
        <begin position="64"/>
        <end position="85"/>
    </location>
</feature>
<gene>
    <name evidence="6" type="ORF">ABID21_004443</name>
</gene>
<dbReference type="InterPro" id="IPR037171">
    <property type="entry name" value="NagB/RpiA_transferase-like"/>
</dbReference>
<dbReference type="InterPro" id="IPR013324">
    <property type="entry name" value="RNA_pol_sigma_r3/r4-like"/>
</dbReference>
<evidence type="ECO:0000256" key="3">
    <source>
        <dbReference type="ARBA" id="ARBA00023125"/>
    </source>
</evidence>
<evidence type="ECO:0000256" key="1">
    <source>
        <dbReference type="ARBA" id="ARBA00010466"/>
    </source>
</evidence>
<dbReference type="CDD" id="cd00093">
    <property type="entry name" value="HTH_XRE"/>
    <property type="match status" value="1"/>
</dbReference>
<dbReference type="Proteomes" id="UP001549031">
    <property type="component" value="Unassembled WGS sequence"/>
</dbReference>